<accession>A0A813BQH9</accession>
<evidence type="ECO:0000259" key="2">
    <source>
        <dbReference type="SMART" id="SM00507"/>
    </source>
</evidence>
<dbReference type="SUPFAM" id="SSF54060">
    <property type="entry name" value="His-Me finger endonucleases"/>
    <property type="match status" value="2"/>
</dbReference>
<dbReference type="SMART" id="SM00507">
    <property type="entry name" value="HNHc"/>
    <property type="match status" value="2"/>
</dbReference>
<dbReference type="InterPro" id="IPR044925">
    <property type="entry name" value="His-Me_finger_sf"/>
</dbReference>
<dbReference type="Proteomes" id="UP000601435">
    <property type="component" value="Unassembled WGS sequence"/>
</dbReference>
<proteinExistence type="predicted"/>
<feature type="signal peptide" evidence="1">
    <location>
        <begin position="1"/>
        <end position="24"/>
    </location>
</feature>
<keyword evidence="1" id="KW-0732">Signal</keyword>
<dbReference type="AlphaFoldDB" id="A0A813BQH9"/>
<keyword evidence="4" id="KW-1185">Reference proteome</keyword>
<reference evidence="3" key="1">
    <citation type="submission" date="2021-02" db="EMBL/GenBank/DDBJ databases">
        <authorList>
            <person name="Dougan E. K."/>
            <person name="Rhodes N."/>
            <person name="Thang M."/>
            <person name="Chan C."/>
        </authorList>
    </citation>
    <scope>NUCLEOTIDE SEQUENCE</scope>
</reference>
<comment type="caution">
    <text evidence="3">The sequence shown here is derived from an EMBL/GenBank/DDBJ whole genome shotgun (WGS) entry which is preliminary data.</text>
</comment>
<name>A0A813BQH9_9DINO</name>
<organism evidence="3 4">
    <name type="scientific">Symbiodinium necroappetens</name>
    <dbReference type="NCBI Taxonomy" id="1628268"/>
    <lineage>
        <taxon>Eukaryota</taxon>
        <taxon>Sar</taxon>
        <taxon>Alveolata</taxon>
        <taxon>Dinophyceae</taxon>
        <taxon>Suessiales</taxon>
        <taxon>Symbiodiniaceae</taxon>
        <taxon>Symbiodinium</taxon>
    </lineage>
</organism>
<dbReference type="InterPro" id="IPR003615">
    <property type="entry name" value="HNH_nuc"/>
</dbReference>
<feature type="domain" description="HNH nuclease" evidence="2">
    <location>
        <begin position="12"/>
        <end position="62"/>
    </location>
</feature>
<dbReference type="Gene3D" id="3.90.75.20">
    <property type="match status" value="2"/>
</dbReference>
<feature type="chain" id="PRO_5032994558" description="HNH nuclease domain-containing protein" evidence="1">
    <location>
        <begin position="25"/>
        <end position="345"/>
    </location>
</feature>
<protein>
    <recommendedName>
        <fullName evidence="2">HNH nuclease domain-containing protein</fullName>
    </recommendedName>
</protein>
<evidence type="ECO:0000313" key="4">
    <source>
        <dbReference type="Proteomes" id="UP000601435"/>
    </source>
</evidence>
<evidence type="ECO:0000256" key="1">
    <source>
        <dbReference type="SAM" id="SignalP"/>
    </source>
</evidence>
<gene>
    <name evidence="3" type="ORF">SNEC2469_LOCUS31567</name>
</gene>
<feature type="domain" description="HNH nuclease" evidence="2">
    <location>
        <begin position="199"/>
        <end position="248"/>
    </location>
</feature>
<dbReference type="Pfam" id="PF13392">
    <property type="entry name" value="HNH_3"/>
    <property type="match status" value="2"/>
</dbReference>
<sequence>MACTGYRRVCIAGQFFLVHRLVAAAFLGRAPSLAHWMVNHIDNDRCNNHVSNLSYVTPSENSRHAWTTNGSQRLPRQGRSALWRPCGREFWSSAASQAEAGRKLGVSPQCVSRCCSGFSSSCKATDGRNYEFQFKPVEKHEWNEEGELWKQAVHAGDGKVVSDLMVSNRGRVLRATDWGRKMPWRGSQMTAGYYTVHKGGRAYRVHRLVAGTFLGQPASQDLQVNHKDSNRWNNHVDNLEYATQSQNMQHALRRNVGIKRNGQGKPVQARVAGSNSPWQQFSSIKAAADHTGTNERVVSRLCSGRENVKNTSGWEFRFLPMEPFAGEEWRPVVLEGARVLRHYRS</sequence>
<dbReference type="OrthoDB" id="406694at2759"/>
<evidence type="ECO:0000313" key="3">
    <source>
        <dbReference type="EMBL" id="CAE7918539.1"/>
    </source>
</evidence>
<dbReference type="EMBL" id="CAJNJA010076818">
    <property type="protein sequence ID" value="CAE7918539.1"/>
    <property type="molecule type" value="Genomic_DNA"/>
</dbReference>